<dbReference type="EMBL" id="CAXAMM010014914">
    <property type="protein sequence ID" value="CAK9035006.1"/>
    <property type="molecule type" value="Genomic_DNA"/>
</dbReference>
<proteinExistence type="predicted"/>
<evidence type="ECO:0000256" key="2">
    <source>
        <dbReference type="ARBA" id="ARBA00022833"/>
    </source>
</evidence>
<feature type="compositionally biased region" description="Low complexity" evidence="4">
    <location>
        <begin position="82"/>
        <end position="91"/>
    </location>
</feature>
<evidence type="ECO:0000256" key="4">
    <source>
        <dbReference type="SAM" id="MobiDB-lite"/>
    </source>
</evidence>
<evidence type="ECO:0000256" key="3">
    <source>
        <dbReference type="ARBA" id="ARBA00023125"/>
    </source>
</evidence>
<evidence type="ECO:0000259" key="5">
    <source>
        <dbReference type="Pfam" id="PF07282"/>
    </source>
</evidence>
<keyword evidence="3" id="KW-0238">DNA-binding</keyword>
<organism evidence="7 8">
    <name type="scientific">Durusdinium trenchii</name>
    <dbReference type="NCBI Taxonomy" id="1381693"/>
    <lineage>
        <taxon>Eukaryota</taxon>
        <taxon>Sar</taxon>
        <taxon>Alveolata</taxon>
        <taxon>Dinophyceae</taxon>
        <taxon>Suessiales</taxon>
        <taxon>Symbiodiniaceae</taxon>
        <taxon>Durusdinium</taxon>
    </lineage>
</organism>
<dbReference type="InterPro" id="IPR051491">
    <property type="entry name" value="Recombinase/Transposase-rel"/>
</dbReference>
<accession>A0ABP0L774</accession>
<dbReference type="PANTHER" id="PTHR36172:SF1">
    <property type="entry name" value="RESOLVASE-RELATED"/>
    <property type="match status" value="1"/>
</dbReference>
<evidence type="ECO:0000313" key="8">
    <source>
        <dbReference type="Proteomes" id="UP001642464"/>
    </source>
</evidence>
<dbReference type="PANTHER" id="PTHR36172">
    <property type="match status" value="1"/>
</dbReference>
<evidence type="ECO:0000313" key="7">
    <source>
        <dbReference type="EMBL" id="CAK9035006.1"/>
    </source>
</evidence>
<reference evidence="7 8" key="1">
    <citation type="submission" date="2024-02" db="EMBL/GenBank/DDBJ databases">
        <authorList>
            <person name="Chen Y."/>
            <person name="Shah S."/>
            <person name="Dougan E. K."/>
            <person name="Thang M."/>
            <person name="Chan C."/>
        </authorList>
    </citation>
    <scope>NUCLEOTIDE SEQUENCE [LARGE SCALE GENOMIC DNA]</scope>
</reference>
<keyword evidence="1" id="KW-0479">Metal-binding</keyword>
<feature type="domain" description="Cas12f1-like TNB" evidence="5">
    <location>
        <begin position="539"/>
        <end position="604"/>
    </location>
</feature>
<keyword evidence="2" id="KW-0862">Zinc</keyword>
<protein>
    <submittedName>
        <fullName evidence="7">Transposase A625R</fullName>
    </submittedName>
</protein>
<feature type="region of interest" description="Disordered" evidence="4">
    <location>
        <begin position="53"/>
        <end position="99"/>
    </location>
</feature>
<dbReference type="Proteomes" id="UP001642464">
    <property type="component" value="Unassembled WGS sequence"/>
</dbReference>
<feature type="domain" description="Transposase putative helix-turn-helix" evidence="6">
    <location>
        <begin position="204"/>
        <end position="239"/>
    </location>
</feature>
<evidence type="ECO:0000256" key="1">
    <source>
        <dbReference type="ARBA" id="ARBA00022723"/>
    </source>
</evidence>
<name>A0ABP0L774_9DINO</name>
<dbReference type="InterPro" id="IPR010095">
    <property type="entry name" value="Cas12f1-like_TNB"/>
</dbReference>
<dbReference type="NCBIfam" id="NF040570">
    <property type="entry name" value="guided_TnpB"/>
    <property type="match status" value="1"/>
</dbReference>
<dbReference type="InterPro" id="IPR021027">
    <property type="entry name" value="Transposase_put_HTH"/>
</dbReference>
<keyword evidence="8" id="KW-1185">Reference proteome</keyword>
<evidence type="ECO:0000259" key="6">
    <source>
        <dbReference type="Pfam" id="PF12323"/>
    </source>
</evidence>
<comment type="caution">
    <text evidence="7">The sequence shown here is derived from an EMBL/GenBank/DDBJ whole genome shotgun (WGS) entry which is preliminary data.</text>
</comment>
<sequence length="621" mass="70197">MVPPHQPFDPGQMPVWSTTFACPVASASTTSTRSEQDLEIAQALLLLSKASSTPAFPLPSSEATSSDKSTSSRKRTRDTESSETSPPASTSRDPACVPFWKPSTGEWSRKLWSCTATALHDSPVTYWSTSSARKDAGSWYTVAAQVPKTPKHLLKTSWPSQQSLWRLITENEQRKDDAGAEKQAALKKRKQARSKAKKVYNKPRATKYRVHPLKGQRETLKKWFGLSRRAYNTAVAVHKALEAGDKEVVTAVGELTNEVKLDKEGNPVLRQNRTTNEMEPATRGYNNAVKLYVRRKEREEDFVSECPQAIRDSGILDFEKAKRSGAAKREEKQARGEDVGAAEKFKFRKRKGDQVLEINARDWKDGGKIGELFRAMRAPRLDRRPDVATAAIRVKMDKLGRVFLCFVSEREVKSESQAPDHTDAFHSTVALDPGVRTFQTMYDADGQAVEWGKADMTHIMGCSKMKRKRATWSLRRAYYRALETIKDKIKECHRKLALFLCENYRAILIPKFEVSRMVKKRNRKIRSKTVRQMACWSHFSFREALKAKAELFPWVRVVEVNEAYTSKTCEECGKINNKLGGSKTFKCVGCGHCADRDVHAAKNILLRYLTREGIALPESPV</sequence>
<dbReference type="Pfam" id="PF07282">
    <property type="entry name" value="Cas12f1-like_TNB"/>
    <property type="match status" value="1"/>
</dbReference>
<feature type="compositionally biased region" description="Low complexity" evidence="4">
    <location>
        <begin position="60"/>
        <end position="69"/>
    </location>
</feature>
<gene>
    <name evidence="7" type="ORF">SCF082_LOCUS21111</name>
</gene>
<dbReference type="Pfam" id="PF12323">
    <property type="entry name" value="HTH_OrfB_IS605"/>
    <property type="match status" value="1"/>
</dbReference>